<name>A0AAP6RWI5_9GAMM</name>
<dbReference type="GeneID" id="49322074"/>
<evidence type="ECO:0000313" key="2">
    <source>
        <dbReference type="EMBL" id="PWD70862.1"/>
    </source>
</evidence>
<proteinExistence type="predicted"/>
<gene>
    <name evidence="3" type="ORF">D5077_17020</name>
    <name evidence="2" type="ORF">DF213_17225</name>
</gene>
<evidence type="ECO:0000313" key="4">
    <source>
        <dbReference type="Proteomes" id="UP000245055"/>
    </source>
</evidence>
<feature type="region of interest" description="Disordered" evidence="1">
    <location>
        <begin position="492"/>
        <end position="520"/>
    </location>
</feature>
<accession>A0AAP6RWI5</accession>
<dbReference type="RefSeq" id="WP_024105917.1">
    <property type="nucleotide sequence ID" value="NZ_CP031560.1"/>
</dbReference>
<dbReference type="Pfam" id="PF06097">
    <property type="entry name" value="DUF945"/>
    <property type="match status" value="1"/>
</dbReference>
<protein>
    <submittedName>
        <fullName evidence="2">DUF945 domain-containing protein</fullName>
    </submittedName>
</protein>
<evidence type="ECO:0000313" key="3">
    <source>
        <dbReference type="EMBL" id="RJL68307.1"/>
    </source>
</evidence>
<dbReference type="EMBL" id="QZDO01000062">
    <property type="protein sequence ID" value="RJL68307.1"/>
    <property type="molecule type" value="Genomic_DNA"/>
</dbReference>
<reference evidence="3 5" key="2">
    <citation type="submission" date="2018-09" db="EMBL/GenBank/DDBJ databases">
        <title>Phylogenetic diversity of Pectobacterium and Dickeya strains causing blackleg disease of potato in Morocco.</title>
        <authorList>
            <person name="Oulghazi S."/>
            <person name="Moumni M."/>
            <person name="Faure D."/>
        </authorList>
    </citation>
    <scope>NUCLEOTIDE SEQUENCE [LARGE SCALE GENOMIC DNA]</scope>
    <source>
        <strain evidence="3 5">S4.16.03.LID</strain>
    </source>
</reference>
<evidence type="ECO:0000313" key="5">
    <source>
        <dbReference type="Proteomes" id="UP000266633"/>
    </source>
</evidence>
<organism evidence="2 4">
    <name type="scientific">Dickeya dianthicola</name>
    <dbReference type="NCBI Taxonomy" id="204039"/>
    <lineage>
        <taxon>Bacteria</taxon>
        <taxon>Pseudomonadati</taxon>
        <taxon>Pseudomonadota</taxon>
        <taxon>Gammaproteobacteria</taxon>
        <taxon>Enterobacterales</taxon>
        <taxon>Pectobacteriaceae</taxon>
        <taxon>Dickeya</taxon>
    </lineage>
</organism>
<feature type="compositionally biased region" description="Polar residues" evidence="1">
    <location>
        <begin position="505"/>
        <end position="520"/>
    </location>
</feature>
<dbReference type="InterPro" id="IPR010352">
    <property type="entry name" value="DUF945"/>
</dbReference>
<sequence length="520" mass="56148">MAKKTVVAAGIVIALAAAWGGASWFTGKQIEQHIGEVTDNLNSGLKNAYPQAGIKVTFRDYQRGIFKSQLALVVQSDGSNARQHLLAANEEVVFNATIFHGPFPLTASQFSLKPAMAAVYGELTNTDSVKALFDLTKNKPFITADSRIDYSGDTHSAVTLEALDVQGPEMKVNFSGTTLLVNLAGDLQAGNVIGNVANLVMEKPNLQGQNEKLTLQDLALNTDTRKGKFDLDVGDVKLTLKKLALDVQGSDSLALNDFALVNHTTEDDANLAGQMTLTLGSALFRDQNLGSLNMNVNFSGLDGKGTRQFMTEYQKNLQSLLQNIDQVTPEVYDQQLAALVLHNLPQLLKGNPSVKIAPFSWKNAKGESAFTLALDLTDPLQKSAAPTGNLSDEEAIIRQSVKNLDARLNVPLDMITELMVQTAPKASSDDEKKQLEQMARQQAQLMANIGQMSQVTVTKDNAITSSLQYSDGTVTFNGRKIPLAEFIAPFITQPAENVPEEGDDSQATPEEQQPDASVSP</sequence>
<dbReference type="AlphaFoldDB" id="A0AAP6RWI5"/>
<dbReference type="EMBL" id="QESZ01000027">
    <property type="protein sequence ID" value="PWD70862.1"/>
    <property type="molecule type" value="Genomic_DNA"/>
</dbReference>
<comment type="caution">
    <text evidence="2">The sequence shown here is derived from an EMBL/GenBank/DDBJ whole genome shotgun (WGS) entry which is preliminary data.</text>
</comment>
<reference evidence="2 4" key="1">
    <citation type="submission" date="2018-05" db="EMBL/GenBank/DDBJ databases">
        <title>Genomic diversity of pathogens causing Blackleg of Potato in Pakistan.</title>
        <authorList>
            <person name="Sarfraz S."/>
            <person name="Riaz K."/>
            <person name="Oulghazi S."/>
            <person name="Cigna J."/>
            <person name="Sahi S.T."/>
            <person name="Khan S.H."/>
            <person name="Hameed A."/>
            <person name="Faure D."/>
        </authorList>
    </citation>
    <scope>NUCLEOTIDE SEQUENCE [LARGE SCALE GENOMIC DNA]</scope>
    <source>
        <strain evidence="2 4">SS70</strain>
    </source>
</reference>
<keyword evidence="5" id="KW-1185">Reference proteome</keyword>
<dbReference type="Proteomes" id="UP000266633">
    <property type="component" value="Unassembled WGS sequence"/>
</dbReference>
<dbReference type="Proteomes" id="UP000245055">
    <property type="component" value="Unassembled WGS sequence"/>
</dbReference>
<evidence type="ECO:0000256" key="1">
    <source>
        <dbReference type="SAM" id="MobiDB-lite"/>
    </source>
</evidence>